<evidence type="ECO:0000313" key="7">
    <source>
        <dbReference type="EMBL" id="SIQ90338.1"/>
    </source>
</evidence>
<gene>
    <name evidence="7" type="ORF">SAMN05878282_11018</name>
</gene>
<evidence type="ECO:0000256" key="5">
    <source>
        <dbReference type="PIRNR" id="PIRNR019574"/>
    </source>
</evidence>
<dbReference type="PIRSF" id="PIRSF019574">
    <property type="entry name" value="Periplasmic_polyamine_BP"/>
    <property type="match status" value="1"/>
</dbReference>
<dbReference type="GO" id="GO:0019808">
    <property type="term" value="F:polyamine binding"/>
    <property type="evidence" value="ECO:0007669"/>
    <property type="project" value="InterPro"/>
</dbReference>
<keyword evidence="2 5" id="KW-0813">Transport</keyword>
<dbReference type="GO" id="GO:0042597">
    <property type="term" value="C:periplasmic space"/>
    <property type="evidence" value="ECO:0007669"/>
    <property type="project" value="UniProtKB-SubCell"/>
</dbReference>
<sequence length="358" mass="39455">MLKKLLPLMLLASASQAAESVRVYNWTDYIAPDTLKNYEKASGQRVQYDVYDSNETLDAKLMAGRSGYDVVFPSNHFMARQIQGGALKKLDRSQLPGWSNLNPVLMKALETNDPGNQYGFPYLWGTTGIGYNVDKVKAVLGEGVAVDSWDLIFKPENMAKLAQCGVAILDNGPEMLPIALHQLGLPHHSQNLDDYKQAEALLLEMRKNVRYFHSSKYVGELANGDICLAVGFSGDIMQAASRAAEAGNGVKIEYVIPKEGAPMWFDMVTMPADAPNEAAGYAFMNHLLQPEVMAGISNHVHYANGNEKADALVDPALKADNKVYPPQEVMTKLYALEAMPLKVDRVRTRIWSKVKSGT</sequence>
<organism evidence="7 8">
    <name type="scientific">Aquipseudomonas alcaligenes</name>
    <name type="common">Pseudomonas alcaligenes</name>
    <dbReference type="NCBI Taxonomy" id="43263"/>
    <lineage>
        <taxon>Bacteria</taxon>
        <taxon>Pseudomonadati</taxon>
        <taxon>Pseudomonadota</taxon>
        <taxon>Gammaproteobacteria</taxon>
        <taxon>Pseudomonadales</taxon>
        <taxon>Pseudomonadaceae</taxon>
        <taxon>Aquipseudomonas</taxon>
    </lineage>
</organism>
<name>A0A1N6WJW7_AQUAC</name>
<keyword evidence="3 6" id="KW-0732">Signal</keyword>
<comment type="similarity">
    <text evidence="5">Belongs to the bacterial solute-binding protein PotD/PotF family.</text>
</comment>
<dbReference type="EMBL" id="FTMP01000010">
    <property type="protein sequence ID" value="SIQ90338.1"/>
    <property type="molecule type" value="Genomic_DNA"/>
</dbReference>
<dbReference type="AlphaFoldDB" id="A0A1N6WJW7"/>
<evidence type="ECO:0000256" key="6">
    <source>
        <dbReference type="SAM" id="SignalP"/>
    </source>
</evidence>
<dbReference type="RefSeq" id="WP_076428722.1">
    <property type="nucleotide sequence ID" value="NZ_FTMP01000010.1"/>
</dbReference>
<evidence type="ECO:0000256" key="1">
    <source>
        <dbReference type="ARBA" id="ARBA00004418"/>
    </source>
</evidence>
<dbReference type="PRINTS" id="PR00909">
    <property type="entry name" value="SPERMDNBNDNG"/>
</dbReference>
<proteinExistence type="inferred from homology"/>
<dbReference type="Gene3D" id="3.40.190.10">
    <property type="entry name" value="Periplasmic binding protein-like II"/>
    <property type="match status" value="2"/>
</dbReference>
<feature type="signal peptide" evidence="6">
    <location>
        <begin position="1"/>
        <end position="17"/>
    </location>
</feature>
<reference evidence="7 8" key="1">
    <citation type="submission" date="2017-01" db="EMBL/GenBank/DDBJ databases">
        <authorList>
            <person name="Mah S.A."/>
            <person name="Swanson W.J."/>
            <person name="Moy G.W."/>
            <person name="Vacquier V.D."/>
        </authorList>
    </citation>
    <scope>NUCLEOTIDE SEQUENCE [LARGE SCALE GENOMIC DNA]</scope>
    <source>
        <strain evidence="7 8">RU36E</strain>
    </source>
</reference>
<dbReference type="PANTHER" id="PTHR30222">
    <property type="entry name" value="SPERMIDINE/PUTRESCINE-BINDING PERIPLASMIC PROTEIN"/>
    <property type="match status" value="1"/>
</dbReference>
<dbReference type="CDD" id="cd13659">
    <property type="entry name" value="PBP2_PotF"/>
    <property type="match status" value="1"/>
</dbReference>
<dbReference type="PANTHER" id="PTHR30222:SF12">
    <property type="entry name" value="NORSPERMIDINE SENSOR"/>
    <property type="match status" value="1"/>
</dbReference>
<comment type="function">
    <text evidence="5">Required for the activity of the bacterial periplasmic transport system of putrescine.</text>
</comment>
<dbReference type="Proteomes" id="UP000185841">
    <property type="component" value="Unassembled WGS sequence"/>
</dbReference>
<evidence type="ECO:0000256" key="4">
    <source>
        <dbReference type="ARBA" id="ARBA00022764"/>
    </source>
</evidence>
<evidence type="ECO:0000256" key="2">
    <source>
        <dbReference type="ARBA" id="ARBA00022448"/>
    </source>
</evidence>
<protein>
    <recommendedName>
        <fullName evidence="5">Putrescine-binding periplasmic protein</fullName>
    </recommendedName>
</protein>
<evidence type="ECO:0000256" key="3">
    <source>
        <dbReference type="ARBA" id="ARBA00022729"/>
    </source>
</evidence>
<feature type="chain" id="PRO_5012048886" description="Putrescine-binding periplasmic protein" evidence="6">
    <location>
        <begin position="18"/>
        <end position="358"/>
    </location>
</feature>
<dbReference type="InterPro" id="IPR006059">
    <property type="entry name" value="SBP"/>
</dbReference>
<dbReference type="Pfam" id="PF13416">
    <property type="entry name" value="SBP_bac_8"/>
    <property type="match status" value="1"/>
</dbReference>
<comment type="subcellular location">
    <subcellularLocation>
        <location evidence="1 5">Periplasm</location>
    </subcellularLocation>
</comment>
<dbReference type="InterPro" id="IPR001188">
    <property type="entry name" value="Sperm_putr-bd"/>
</dbReference>
<evidence type="ECO:0000313" key="8">
    <source>
        <dbReference type="Proteomes" id="UP000185841"/>
    </source>
</evidence>
<accession>A0A1N6WJW7</accession>
<dbReference type="SUPFAM" id="SSF53850">
    <property type="entry name" value="Periplasmic binding protein-like II"/>
    <property type="match status" value="1"/>
</dbReference>
<keyword evidence="4 5" id="KW-0574">Periplasm</keyword>
<dbReference type="GO" id="GO:0015846">
    <property type="term" value="P:polyamine transport"/>
    <property type="evidence" value="ECO:0007669"/>
    <property type="project" value="InterPro"/>
</dbReference>